<organism evidence="3">
    <name type="scientific">Candidatus Moduliflexus flocculans</name>
    <dbReference type="NCBI Taxonomy" id="1499966"/>
    <lineage>
        <taxon>Bacteria</taxon>
        <taxon>Candidatus Moduliflexota</taxon>
        <taxon>Candidatus Moduliflexia</taxon>
        <taxon>Candidatus Moduliflexales</taxon>
        <taxon>Candidatus Moduliflexaceae</taxon>
    </lineage>
</organism>
<feature type="domain" description="AB hydrolase-1" evidence="2">
    <location>
        <begin position="29"/>
        <end position="105"/>
    </location>
</feature>
<dbReference type="Gene3D" id="3.40.50.1820">
    <property type="entry name" value="alpha/beta hydrolase"/>
    <property type="match status" value="1"/>
</dbReference>
<dbReference type="PANTHER" id="PTHR46118">
    <property type="entry name" value="PROTEIN ABHD11"/>
    <property type="match status" value="1"/>
</dbReference>
<dbReference type="Proteomes" id="UP000030700">
    <property type="component" value="Unassembled WGS sequence"/>
</dbReference>
<evidence type="ECO:0000256" key="1">
    <source>
        <dbReference type="ARBA" id="ARBA00022801"/>
    </source>
</evidence>
<evidence type="ECO:0000313" key="4">
    <source>
        <dbReference type="Proteomes" id="UP000030700"/>
    </source>
</evidence>
<proteinExistence type="predicted"/>
<dbReference type="STRING" id="1499966.U14_03777"/>
<dbReference type="InterPro" id="IPR000073">
    <property type="entry name" value="AB_hydrolase_1"/>
</dbReference>
<dbReference type="SUPFAM" id="SSF53474">
    <property type="entry name" value="alpha/beta-Hydrolases"/>
    <property type="match status" value="1"/>
</dbReference>
<evidence type="ECO:0000313" key="3">
    <source>
        <dbReference type="EMBL" id="GAK52526.1"/>
    </source>
</evidence>
<dbReference type="AlphaFoldDB" id="A0A081BQ60"/>
<dbReference type="Pfam" id="PF00561">
    <property type="entry name" value="Abhydrolase_1"/>
    <property type="match status" value="1"/>
</dbReference>
<name>A0A081BQ60_9BACT</name>
<evidence type="ECO:0000259" key="2">
    <source>
        <dbReference type="Pfam" id="PF00561"/>
    </source>
</evidence>
<keyword evidence="1" id="KW-0378">Hydrolase</keyword>
<protein>
    <recommendedName>
        <fullName evidence="2">AB hydrolase-1 domain-containing protein</fullName>
    </recommendedName>
</protein>
<keyword evidence="4" id="KW-1185">Reference proteome</keyword>
<sequence length="223" mass="24736">MEIKKQTISANGVEIPAILMNPRSEVSAIVMHGYGGNKEEILGLSGYLAFMDIETVTIDLRGHGESAAEYSCKMLDDLNALIKHLNKQTVITIGHSLGGRLALLADAAYKVGISPALGQTYSEQTQTAIKNFRSYRVKETSPETNFQILAKLPMASITRENSFILYGSRDVPEIQRDCLELEQQGMNVARINQALHHDIYTLPETLAAIGKFIRDIRETNKEK</sequence>
<reference evidence="3" key="1">
    <citation type="journal article" date="2015" name="PeerJ">
        <title>First genomic representation of candidate bacterial phylum KSB3 points to enhanced environmental sensing as a trigger of wastewater bulking.</title>
        <authorList>
            <person name="Sekiguchi Y."/>
            <person name="Ohashi A."/>
            <person name="Parks D.H."/>
            <person name="Yamauchi T."/>
            <person name="Tyson G.W."/>
            <person name="Hugenholtz P."/>
        </authorList>
    </citation>
    <scope>NUCLEOTIDE SEQUENCE [LARGE SCALE GENOMIC DNA]</scope>
</reference>
<dbReference type="GO" id="GO:0016787">
    <property type="term" value="F:hydrolase activity"/>
    <property type="evidence" value="ECO:0007669"/>
    <property type="project" value="UniProtKB-KW"/>
</dbReference>
<accession>A0A081BQ60</accession>
<dbReference type="InterPro" id="IPR029058">
    <property type="entry name" value="AB_hydrolase_fold"/>
</dbReference>
<dbReference type="PANTHER" id="PTHR46118:SF4">
    <property type="entry name" value="PROTEIN ABHD11"/>
    <property type="match status" value="1"/>
</dbReference>
<gene>
    <name evidence="3" type="ORF">U14_03777</name>
</gene>
<dbReference type="EMBL" id="DF820458">
    <property type="protein sequence ID" value="GAK52526.1"/>
    <property type="molecule type" value="Genomic_DNA"/>
</dbReference>
<dbReference type="HOGENOM" id="CLU_1227663_0_0_0"/>